<dbReference type="Gene3D" id="3.30.428.10">
    <property type="entry name" value="HIT-like"/>
    <property type="match status" value="1"/>
</dbReference>
<dbReference type="EMBL" id="JAFEKC020000018">
    <property type="protein sequence ID" value="KAK0509466.1"/>
    <property type="molecule type" value="Genomic_DNA"/>
</dbReference>
<dbReference type="GO" id="GO:0009117">
    <property type="term" value="P:nucleotide metabolic process"/>
    <property type="evidence" value="ECO:0007669"/>
    <property type="project" value="TreeGrafter"/>
</dbReference>
<dbReference type="SUPFAM" id="SSF54197">
    <property type="entry name" value="HIT-like"/>
    <property type="match status" value="1"/>
</dbReference>
<dbReference type="Pfam" id="PF01230">
    <property type="entry name" value="HIT"/>
    <property type="match status" value="1"/>
</dbReference>
<keyword evidence="7" id="KW-1185">Reference proteome</keyword>
<feature type="short sequence motif" description="Histidine triad motif" evidence="2 3">
    <location>
        <begin position="155"/>
        <end position="159"/>
    </location>
</feature>
<proteinExistence type="predicted"/>
<dbReference type="GO" id="GO:0003824">
    <property type="term" value="F:catalytic activity"/>
    <property type="evidence" value="ECO:0007669"/>
    <property type="project" value="InterPro"/>
</dbReference>
<dbReference type="PANTHER" id="PTHR46648">
    <property type="entry name" value="HIT FAMILY PROTEIN 1"/>
    <property type="match status" value="1"/>
</dbReference>
<feature type="compositionally biased region" description="Pro residues" evidence="4">
    <location>
        <begin position="22"/>
        <end position="44"/>
    </location>
</feature>
<dbReference type="AlphaFoldDB" id="A0AA39QX62"/>
<feature type="active site" description="Tele-AMP-histidine intermediate" evidence="1">
    <location>
        <position position="157"/>
    </location>
</feature>
<comment type="caution">
    <text evidence="6">The sequence shown here is derived from an EMBL/GenBank/DDBJ whole genome shotgun (WGS) entry which is preliminary data.</text>
</comment>
<sequence>MPSSPYLTNPDCPFCAISTANPPSPVPLSPSWPSSAHPPSPTPNPTTSTPEPTRPVAHVILSTPHIIAFLDHAPISRGHVLVVVRNHREKLGDVGVEEGAEVGRWLGVISRAVVRSVREDELGNNVGEEGKGEGDVGDWNVVQNNGARAAQVVPHVHFHIIPRVGDVPEVKARSWTVFGKGQREDLDEEDAVVLVKRMRERLGREVERIRRREGNEGVRALLGEGTTKKSKL</sequence>
<protein>
    <recommendedName>
        <fullName evidence="5">HIT domain-containing protein</fullName>
    </recommendedName>
</protein>
<evidence type="ECO:0000256" key="2">
    <source>
        <dbReference type="PIRSR" id="PIRSR601310-3"/>
    </source>
</evidence>
<feature type="domain" description="HIT" evidence="5">
    <location>
        <begin position="46"/>
        <end position="170"/>
    </location>
</feature>
<evidence type="ECO:0000259" key="5">
    <source>
        <dbReference type="PROSITE" id="PS51084"/>
    </source>
</evidence>
<evidence type="ECO:0000256" key="4">
    <source>
        <dbReference type="SAM" id="MobiDB-lite"/>
    </source>
</evidence>
<dbReference type="InterPro" id="IPR001310">
    <property type="entry name" value="Histidine_triad_HIT"/>
</dbReference>
<evidence type="ECO:0000313" key="6">
    <source>
        <dbReference type="EMBL" id="KAK0509466.1"/>
    </source>
</evidence>
<gene>
    <name evidence="6" type="ORF">JMJ35_007860</name>
</gene>
<dbReference type="InterPro" id="IPR019808">
    <property type="entry name" value="Histidine_triad_CS"/>
</dbReference>
<name>A0AA39QX62_9LECA</name>
<reference evidence="6" key="1">
    <citation type="submission" date="2023-03" db="EMBL/GenBank/DDBJ databases">
        <title>Complete genome of Cladonia borealis.</title>
        <authorList>
            <person name="Park H."/>
        </authorList>
    </citation>
    <scope>NUCLEOTIDE SEQUENCE</scope>
    <source>
        <strain evidence="6">ANT050790</strain>
    </source>
</reference>
<dbReference type="PROSITE" id="PS00892">
    <property type="entry name" value="HIT_1"/>
    <property type="match status" value="1"/>
</dbReference>
<feature type="region of interest" description="Disordered" evidence="4">
    <location>
        <begin position="18"/>
        <end position="54"/>
    </location>
</feature>
<accession>A0AA39QX62</accession>
<feature type="compositionally biased region" description="Low complexity" evidence="4">
    <location>
        <begin position="45"/>
        <end position="54"/>
    </location>
</feature>
<dbReference type="InterPro" id="IPR036265">
    <property type="entry name" value="HIT-like_sf"/>
</dbReference>
<evidence type="ECO:0000313" key="7">
    <source>
        <dbReference type="Proteomes" id="UP001166286"/>
    </source>
</evidence>
<evidence type="ECO:0000256" key="3">
    <source>
        <dbReference type="PROSITE-ProRule" id="PRU00464"/>
    </source>
</evidence>
<dbReference type="Proteomes" id="UP001166286">
    <property type="component" value="Unassembled WGS sequence"/>
</dbReference>
<dbReference type="InterPro" id="IPR011146">
    <property type="entry name" value="HIT-like"/>
</dbReference>
<dbReference type="PROSITE" id="PS51084">
    <property type="entry name" value="HIT_2"/>
    <property type="match status" value="1"/>
</dbReference>
<dbReference type="PANTHER" id="PTHR46648:SF2">
    <property type="entry name" value="HIT DOMAIN-CONTAINING PROTEIN"/>
    <property type="match status" value="1"/>
</dbReference>
<evidence type="ECO:0000256" key="1">
    <source>
        <dbReference type="PIRSR" id="PIRSR601310-1"/>
    </source>
</evidence>
<organism evidence="6 7">
    <name type="scientific">Cladonia borealis</name>
    <dbReference type="NCBI Taxonomy" id="184061"/>
    <lineage>
        <taxon>Eukaryota</taxon>
        <taxon>Fungi</taxon>
        <taxon>Dikarya</taxon>
        <taxon>Ascomycota</taxon>
        <taxon>Pezizomycotina</taxon>
        <taxon>Lecanoromycetes</taxon>
        <taxon>OSLEUM clade</taxon>
        <taxon>Lecanoromycetidae</taxon>
        <taxon>Lecanorales</taxon>
        <taxon>Lecanorineae</taxon>
        <taxon>Cladoniaceae</taxon>
        <taxon>Cladonia</taxon>
    </lineage>
</organism>